<evidence type="ECO:0000313" key="2">
    <source>
        <dbReference type="EMBL" id="CAG8787705.1"/>
    </source>
</evidence>
<dbReference type="Pfam" id="PF03184">
    <property type="entry name" value="DDE_1"/>
    <property type="match status" value="1"/>
</dbReference>
<keyword evidence="3" id="KW-1185">Reference proteome</keyword>
<feature type="domain" description="DDE-1" evidence="1">
    <location>
        <begin position="3"/>
        <end position="43"/>
    </location>
</feature>
<dbReference type="AlphaFoldDB" id="A0A9N9P3V2"/>
<protein>
    <submittedName>
        <fullName evidence="2">15954_t:CDS:1</fullName>
    </submittedName>
</protein>
<dbReference type="EMBL" id="CAJVPV010058276">
    <property type="protein sequence ID" value="CAG8787705.1"/>
    <property type="molecule type" value="Genomic_DNA"/>
</dbReference>
<dbReference type="OrthoDB" id="2439524at2759"/>
<organism evidence="2 3">
    <name type="scientific">Acaulospora morrowiae</name>
    <dbReference type="NCBI Taxonomy" id="94023"/>
    <lineage>
        <taxon>Eukaryota</taxon>
        <taxon>Fungi</taxon>
        <taxon>Fungi incertae sedis</taxon>
        <taxon>Mucoromycota</taxon>
        <taxon>Glomeromycotina</taxon>
        <taxon>Glomeromycetes</taxon>
        <taxon>Diversisporales</taxon>
        <taxon>Acaulosporaceae</taxon>
        <taxon>Acaulospora</taxon>
    </lineage>
</organism>
<reference evidence="2" key="1">
    <citation type="submission" date="2021-06" db="EMBL/GenBank/DDBJ databases">
        <authorList>
            <person name="Kallberg Y."/>
            <person name="Tangrot J."/>
            <person name="Rosling A."/>
        </authorList>
    </citation>
    <scope>NUCLEOTIDE SEQUENCE</scope>
    <source>
        <strain evidence="2">CL551</strain>
    </source>
</reference>
<accession>A0A9N9P3V2</accession>
<proteinExistence type="predicted"/>
<name>A0A9N9P3V2_9GLOM</name>
<feature type="non-terminal residue" evidence="2">
    <location>
        <position position="44"/>
    </location>
</feature>
<evidence type="ECO:0000259" key="1">
    <source>
        <dbReference type="Pfam" id="PF03184"/>
    </source>
</evidence>
<dbReference type="Proteomes" id="UP000789342">
    <property type="component" value="Unassembled WGS sequence"/>
</dbReference>
<evidence type="ECO:0000313" key="3">
    <source>
        <dbReference type="Proteomes" id="UP000789342"/>
    </source>
</evidence>
<dbReference type="InterPro" id="IPR004875">
    <property type="entry name" value="DDE_SF_endonuclease_dom"/>
</dbReference>
<dbReference type="GO" id="GO:0003676">
    <property type="term" value="F:nucleic acid binding"/>
    <property type="evidence" value="ECO:0007669"/>
    <property type="project" value="InterPro"/>
</dbReference>
<comment type="caution">
    <text evidence="2">The sequence shown here is derived from an EMBL/GenBank/DDBJ whole genome shotgun (WGS) entry which is preliminary data.</text>
</comment>
<gene>
    <name evidence="2" type="ORF">AMORRO_LOCUS17873</name>
</gene>
<sequence>MTGRNVLLIMDNCPAHVAGTLDIANIEVKFLPPNTTSKLQPLDG</sequence>